<evidence type="ECO:0000256" key="9">
    <source>
        <dbReference type="RuleBase" id="RU003814"/>
    </source>
</evidence>
<dbReference type="GO" id="GO:0005851">
    <property type="term" value="C:eukaryotic translation initiation factor 2B complex"/>
    <property type="evidence" value="ECO:0007669"/>
    <property type="project" value="TreeGrafter"/>
</dbReference>
<sequence length="408" mass="43314">MFWRRPLPPFTSFRAFITKMATGDLEGNREQAGEPTSQPLAIRTTDSKPETTTTTSQDGSAPFDIVETYKNLLLSDPDISMPVAAIEALIALLGSTPATTAMETVSVVRSQAERLRRAVPNPIPLTAGTDLFQQYLLRSLKGQTTGGPAGTAAPPPSFDATRQHLLRNSRLFAARAKAARDAIADRGSGYVLDGSVVLAAGSSRTVAALLLRAADRHTARWGSPRFRVVHVLDDGKNDDHGTTTNRGGVAAVSALRARGVPTATIGPEAAAHVLSAARVDMVFVGTEVVVQNGGLLSRMGTFQLATLCRAAGTPFYVAAETHKIVRLYPLSQADLPRCGVQQDILDFRTDDDGERVEAGGKGEAGGRTELPGQVPVDYTPPGLISAIITEQGVKNPAAVYDMLLDIYT</sequence>
<evidence type="ECO:0000256" key="2">
    <source>
        <dbReference type="ARBA" id="ARBA00007251"/>
    </source>
</evidence>
<dbReference type="Proteomes" id="UP001244011">
    <property type="component" value="Unassembled WGS sequence"/>
</dbReference>
<dbReference type="GO" id="GO:0005085">
    <property type="term" value="F:guanyl-nucleotide exchange factor activity"/>
    <property type="evidence" value="ECO:0007669"/>
    <property type="project" value="TreeGrafter"/>
</dbReference>
<dbReference type="InterPro" id="IPR000649">
    <property type="entry name" value="IF-2B-related"/>
</dbReference>
<comment type="similarity">
    <text evidence="2 9">Belongs to the eIF-2B alpha/beta/delta subunits family.</text>
</comment>
<comment type="caution">
    <text evidence="11">The sequence shown here is derived from an EMBL/GenBank/DDBJ whole genome shotgun (WGS) entry which is preliminary data.</text>
</comment>
<dbReference type="AlphaFoldDB" id="A0AAJ0C7A3"/>
<name>A0AAJ0C7A3_9PEZI</name>
<evidence type="ECO:0000313" key="11">
    <source>
        <dbReference type="EMBL" id="KAK1771280.1"/>
    </source>
</evidence>
<evidence type="ECO:0000256" key="6">
    <source>
        <dbReference type="ARBA" id="ARBA00044208"/>
    </source>
</evidence>
<evidence type="ECO:0000256" key="5">
    <source>
        <dbReference type="ARBA" id="ARBA00022917"/>
    </source>
</evidence>
<dbReference type="Gene3D" id="3.40.50.10470">
    <property type="entry name" value="Translation initiation factor eif-2b, domain 2"/>
    <property type="match status" value="1"/>
</dbReference>
<dbReference type="InterPro" id="IPR051501">
    <property type="entry name" value="eIF2B_alpha/beta/delta"/>
</dbReference>
<dbReference type="GO" id="GO:0003743">
    <property type="term" value="F:translation initiation factor activity"/>
    <property type="evidence" value="ECO:0007669"/>
    <property type="project" value="UniProtKB-KW"/>
</dbReference>
<keyword evidence="3" id="KW-0963">Cytoplasm</keyword>
<dbReference type="GeneID" id="85305332"/>
<dbReference type="EMBL" id="MU838998">
    <property type="protein sequence ID" value="KAK1771280.1"/>
    <property type="molecule type" value="Genomic_DNA"/>
</dbReference>
<evidence type="ECO:0000256" key="10">
    <source>
        <dbReference type="SAM" id="MobiDB-lite"/>
    </source>
</evidence>
<gene>
    <name evidence="11" type="ORF">QBC33DRAFT_146840</name>
</gene>
<proteinExistence type="inferred from homology"/>
<protein>
    <recommendedName>
        <fullName evidence="6">Translation initiation factor eIF2B subunit alpha</fullName>
    </recommendedName>
    <alternativeName>
        <fullName evidence="7">eIF2B GDP-GTP exchange factor subunit alpha</fullName>
    </alternativeName>
</protein>
<comment type="subunit">
    <text evidence="8">Component of the translation initiation factor 2B (eIF2B) complex which is a heterodecamer of two sets of five different subunits: alpha, beta, gamma, delta and epsilon. Subunits alpha, beta and delta comprise a regulatory subcomplex and subunits epsilon and gamma comprise a catalytic subcomplex. Within the complex, the hexameric regulatory complex resides at the center, with the two heterodimeric catalytic subcomplexes bound on opposite sides.</text>
</comment>
<reference evidence="11" key="1">
    <citation type="submission" date="2023-06" db="EMBL/GenBank/DDBJ databases">
        <title>Genome-scale phylogeny and comparative genomics of the fungal order Sordariales.</title>
        <authorList>
            <consortium name="Lawrence Berkeley National Laboratory"/>
            <person name="Hensen N."/>
            <person name="Bonometti L."/>
            <person name="Westerberg I."/>
            <person name="Brannstrom I.O."/>
            <person name="Guillou S."/>
            <person name="Cros-Aarteil S."/>
            <person name="Calhoun S."/>
            <person name="Haridas S."/>
            <person name="Kuo A."/>
            <person name="Mondo S."/>
            <person name="Pangilinan J."/>
            <person name="Riley R."/>
            <person name="Labutti K."/>
            <person name="Andreopoulos B."/>
            <person name="Lipzen A."/>
            <person name="Chen C."/>
            <person name="Yanf M."/>
            <person name="Daum C."/>
            <person name="Ng V."/>
            <person name="Clum A."/>
            <person name="Steindorff A."/>
            <person name="Ohm R."/>
            <person name="Martin F."/>
            <person name="Silar P."/>
            <person name="Natvig D."/>
            <person name="Lalanne C."/>
            <person name="Gautier V."/>
            <person name="Ament-Velasquez S.L."/>
            <person name="Kruys A."/>
            <person name="Hutchinson M.I."/>
            <person name="Powell A.J."/>
            <person name="Barry K."/>
            <person name="Miller A.N."/>
            <person name="Grigoriev I.V."/>
            <person name="Debuchy R."/>
            <person name="Gladieux P."/>
            <person name="Thoren M.H."/>
            <person name="Johannesson H."/>
        </authorList>
    </citation>
    <scope>NUCLEOTIDE SEQUENCE</scope>
    <source>
        <strain evidence="11">8032-3</strain>
    </source>
</reference>
<feature type="region of interest" description="Disordered" evidence="10">
    <location>
        <begin position="349"/>
        <end position="373"/>
    </location>
</feature>
<feature type="region of interest" description="Disordered" evidence="10">
    <location>
        <begin position="25"/>
        <end position="60"/>
    </location>
</feature>
<dbReference type="Gene3D" id="1.20.120.1070">
    <property type="entry name" value="Translation initiation factor eIF-2B, N-terminal domain"/>
    <property type="match status" value="1"/>
</dbReference>
<dbReference type="SUPFAM" id="SSF100950">
    <property type="entry name" value="NagB/RpiA/CoA transferase-like"/>
    <property type="match status" value="1"/>
</dbReference>
<evidence type="ECO:0000313" key="12">
    <source>
        <dbReference type="Proteomes" id="UP001244011"/>
    </source>
</evidence>
<evidence type="ECO:0000256" key="7">
    <source>
        <dbReference type="ARBA" id="ARBA00044236"/>
    </source>
</evidence>
<accession>A0AAJ0C7A3</accession>
<organism evidence="11 12">
    <name type="scientific">Phialemonium atrogriseum</name>
    <dbReference type="NCBI Taxonomy" id="1093897"/>
    <lineage>
        <taxon>Eukaryota</taxon>
        <taxon>Fungi</taxon>
        <taxon>Dikarya</taxon>
        <taxon>Ascomycota</taxon>
        <taxon>Pezizomycotina</taxon>
        <taxon>Sordariomycetes</taxon>
        <taxon>Sordariomycetidae</taxon>
        <taxon>Cephalothecales</taxon>
        <taxon>Cephalothecaceae</taxon>
        <taxon>Phialemonium</taxon>
    </lineage>
</organism>
<keyword evidence="5" id="KW-0648">Protein biosynthesis</keyword>
<comment type="subcellular location">
    <subcellularLocation>
        <location evidence="1">Cytoplasm</location>
        <location evidence="1">Cytosol</location>
    </subcellularLocation>
</comment>
<dbReference type="GO" id="GO:0005829">
    <property type="term" value="C:cytosol"/>
    <property type="evidence" value="ECO:0007669"/>
    <property type="project" value="UniProtKB-SubCell"/>
</dbReference>
<dbReference type="PANTHER" id="PTHR45860">
    <property type="entry name" value="TRANSLATION INITIATION FACTOR EIF-2B SUBUNIT ALPHA"/>
    <property type="match status" value="1"/>
</dbReference>
<dbReference type="InterPro" id="IPR042529">
    <property type="entry name" value="IF_2B-like_C"/>
</dbReference>
<evidence type="ECO:0000256" key="1">
    <source>
        <dbReference type="ARBA" id="ARBA00004514"/>
    </source>
</evidence>
<dbReference type="InterPro" id="IPR037171">
    <property type="entry name" value="NagB/RpiA_transferase-like"/>
</dbReference>
<evidence type="ECO:0000256" key="8">
    <source>
        <dbReference type="ARBA" id="ARBA00046432"/>
    </source>
</evidence>
<keyword evidence="12" id="KW-1185">Reference proteome</keyword>
<keyword evidence="4" id="KW-0396">Initiation factor</keyword>
<dbReference type="InterPro" id="IPR042528">
    <property type="entry name" value="elF-2B_alpha_N"/>
</dbReference>
<evidence type="ECO:0000256" key="3">
    <source>
        <dbReference type="ARBA" id="ARBA00022490"/>
    </source>
</evidence>
<dbReference type="RefSeq" id="XP_060287493.1">
    <property type="nucleotide sequence ID" value="XM_060422145.1"/>
</dbReference>
<evidence type="ECO:0000256" key="4">
    <source>
        <dbReference type="ARBA" id="ARBA00022540"/>
    </source>
</evidence>
<dbReference type="Pfam" id="PF01008">
    <property type="entry name" value="IF-2B"/>
    <property type="match status" value="1"/>
</dbReference>
<dbReference type="PANTHER" id="PTHR45860:SF1">
    <property type="entry name" value="TRANSLATION INITIATION FACTOR EIF-2B SUBUNIT ALPHA"/>
    <property type="match status" value="1"/>
</dbReference>
<feature type="compositionally biased region" description="Basic and acidic residues" evidence="10">
    <location>
        <begin position="349"/>
        <end position="366"/>
    </location>
</feature>